<accession>A0A3P6QQE0</accession>
<evidence type="ECO:0008006" key="5">
    <source>
        <dbReference type="Google" id="ProtNLM"/>
    </source>
</evidence>
<organism evidence="3 4">
    <name type="scientific">Cylicostephanus goldi</name>
    <name type="common">Nematode worm</name>
    <dbReference type="NCBI Taxonomy" id="71465"/>
    <lineage>
        <taxon>Eukaryota</taxon>
        <taxon>Metazoa</taxon>
        <taxon>Ecdysozoa</taxon>
        <taxon>Nematoda</taxon>
        <taxon>Chromadorea</taxon>
        <taxon>Rhabditida</taxon>
        <taxon>Rhabditina</taxon>
        <taxon>Rhabditomorpha</taxon>
        <taxon>Strongyloidea</taxon>
        <taxon>Strongylidae</taxon>
        <taxon>Cylicostephanus</taxon>
    </lineage>
</organism>
<dbReference type="PANTHER" id="PTHR47760">
    <property type="entry name" value="G-PROTEIN COUPLED RECEPTOR B0563.6-LIKE PROTEIN-RELATED"/>
    <property type="match status" value="1"/>
</dbReference>
<evidence type="ECO:0000256" key="1">
    <source>
        <dbReference type="SAM" id="Phobius"/>
    </source>
</evidence>
<keyword evidence="2" id="KW-0732">Signal</keyword>
<keyword evidence="1" id="KW-1133">Transmembrane helix</keyword>
<reference evidence="3 4" key="1">
    <citation type="submission" date="2018-11" db="EMBL/GenBank/DDBJ databases">
        <authorList>
            <consortium name="Pathogen Informatics"/>
        </authorList>
    </citation>
    <scope>NUCLEOTIDE SEQUENCE [LARGE SCALE GENOMIC DNA]</scope>
</reference>
<dbReference type="AlphaFoldDB" id="A0A3P6QQE0"/>
<name>A0A3P6QQE0_CYLGO</name>
<dbReference type="Proteomes" id="UP000271889">
    <property type="component" value="Unassembled WGS sequence"/>
</dbReference>
<sequence>MILAKANALMGASVWIVVFLTLSQYMADALPDNVCPYIVCDTIPADWFMVYETVRELISRIFPFFLVAYMNAKILITYRFAPYSLLFS</sequence>
<dbReference type="EMBL" id="UYRV01005428">
    <property type="protein sequence ID" value="VDK52592.1"/>
    <property type="molecule type" value="Genomic_DNA"/>
</dbReference>
<evidence type="ECO:0000313" key="4">
    <source>
        <dbReference type="Proteomes" id="UP000271889"/>
    </source>
</evidence>
<dbReference type="OrthoDB" id="10033446at2759"/>
<feature type="transmembrane region" description="Helical" evidence="1">
    <location>
        <begin position="57"/>
        <end position="76"/>
    </location>
</feature>
<dbReference type="PANTHER" id="PTHR47760:SF1">
    <property type="entry name" value="G-PROTEIN COUPLED RECEPTORS FAMILY 1 PROFILE DOMAIN-CONTAINING PROTEIN"/>
    <property type="match status" value="1"/>
</dbReference>
<feature type="signal peptide" evidence="2">
    <location>
        <begin position="1"/>
        <end position="29"/>
    </location>
</feature>
<evidence type="ECO:0000313" key="3">
    <source>
        <dbReference type="EMBL" id="VDK52592.1"/>
    </source>
</evidence>
<dbReference type="InterPro" id="IPR053093">
    <property type="entry name" value="GPCR-like"/>
</dbReference>
<keyword evidence="1" id="KW-0472">Membrane</keyword>
<keyword evidence="1" id="KW-0812">Transmembrane</keyword>
<evidence type="ECO:0000256" key="2">
    <source>
        <dbReference type="SAM" id="SignalP"/>
    </source>
</evidence>
<gene>
    <name evidence="3" type="ORF">CGOC_LOCUS2427</name>
</gene>
<feature type="chain" id="PRO_5018236145" description="G-protein coupled receptors family 1 profile domain-containing protein" evidence="2">
    <location>
        <begin position="30"/>
        <end position="88"/>
    </location>
</feature>
<keyword evidence="4" id="KW-1185">Reference proteome</keyword>
<proteinExistence type="predicted"/>
<protein>
    <recommendedName>
        <fullName evidence="5">G-protein coupled receptors family 1 profile domain-containing protein</fullName>
    </recommendedName>
</protein>